<dbReference type="GO" id="GO:0019104">
    <property type="term" value="F:DNA N-glycosylase activity"/>
    <property type="evidence" value="ECO:0007669"/>
    <property type="project" value="UniProtKB-UniRule"/>
</dbReference>
<dbReference type="PANTHER" id="PTHR10359:SF18">
    <property type="entry name" value="ENDONUCLEASE III"/>
    <property type="match status" value="1"/>
</dbReference>
<keyword evidence="4 12" id="KW-0227">DNA damage</keyword>
<comment type="caution">
    <text evidence="14">The sequence shown here is derived from an EMBL/GenBank/DDBJ whole genome shotgun (WGS) entry which is preliminary data.</text>
</comment>
<keyword evidence="11 12" id="KW-0326">Glycosidase</keyword>
<dbReference type="Proteomes" id="UP000294743">
    <property type="component" value="Unassembled WGS sequence"/>
</dbReference>
<evidence type="ECO:0000256" key="8">
    <source>
        <dbReference type="ARBA" id="ARBA00023125"/>
    </source>
</evidence>
<dbReference type="OrthoDB" id="9800977at2"/>
<dbReference type="GO" id="GO:0051539">
    <property type="term" value="F:4 iron, 4 sulfur cluster binding"/>
    <property type="evidence" value="ECO:0007669"/>
    <property type="project" value="UniProtKB-UniRule"/>
</dbReference>
<protein>
    <recommendedName>
        <fullName evidence="12">Endonuclease III</fullName>
        <ecNumber evidence="12">4.2.99.18</ecNumber>
    </recommendedName>
    <alternativeName>
        <fullName evidence="12">DNA-(apurinic or apyrimidinic site) lyase</fullName>
    </alternativeName>
</protein>
<dbReference type="GO" id="GO:0140078">
    <property type="term" value="F:class I DNA-(apurinic or apyrimidinic site) endonuclease activity"/>
    <property type="evidence" value="ECO:0007669"/>
    <property type="project" value="UniProtKB-EC"/>
</dbReference>
<keyword evidence="10 12" id="KW-0456">Lyase</keyword>
<accession>A0A4R8A9G1</accession>
<dbReference type="PANTHER" id="PTHR10359">
    <property type="entry name" value="A/G-SPECIFIC ADENINE GLYCOSYLASE/ENDONUCLEASE III"/>
    <property type="match status" value="1"/>
</dbReference>
<evidence type="ECO:0000259" key="13">
    <source>
        <dbReference type="SMART" id="SM00478"/>
    </source>
</evidence>
<evidence type="ECO:0000313" key="15">
    <source>
        <dbReference type="Proteomes" id="UP000294743"/>
    </source>
</evidence>
<evidence type="ECO:0000256" key="4">
    <source>
        <dbReference type="ARBA" id="ARBA00022763"/>
    </source>
</evidence>
<proteinExistence type="inferred from homology"/>
<dbReference type="PROSITE" id="PS00764">
    <property type="entry name" value="ENDONUCLEASE_III_1"/>
    <property type="match status" value="1"/>
</dbReference>
<keyword evidence="7 12" id="KW-0411">Iron-sulfur</keyword>
<dbReference type="GO" id="GO:0006285">
    <property type="term" value="P:base-excision repair, AP site formation"/>
    <property type="evidence" value="ECO:0007669"/>
    <property type="project" value="TreeGrafter"/>
</dbReference>
<evidence type="ECO:0000256" key="3">
    <source>
        <dbReference type="ARBA" id="ARBA00022723"/>
    </source>
</evidence>
<keyword evidence="15" id="KW-1185">Reference proteome</keyword>
<evidence type="ECO:0000256" key="5">
    <source>
        <dbReference type="ARBA" id="ARBA00022801"/>
    </source>
</evidence>
<dbReference type="SMART" id="SM00525">
    <property type="entry name" value="FES"/>
    <property type="match status" value="1"/>
</dbReference>
<feature type="binding site" evidence="12">
    <location>
        <position position="185"/>
    </location>
    <ligand>
        <name>[4Fe-4S] cluster</name>
        <dbReference type="ChEBI" id="CHEBI:49883"/>
    </ligand>
</feature>
<gene>
    <name evidence="12" type="primary">nth</name>
    <name evidence="14" type="ORF">EDD63_10156</name>
</gene>
<evidence type="ECO:0000256" key="12">
    <source>
        <dbReference type="HAMAP-Rule" id="MF_00942"/>
    </source>
</evidence>
<keyword evidence="5 12" id="KW-0378">Hydrolase</keyword>
<evidence type="ECO:0000313" key="14">
    <source>
        <dbReference type="EMBL" id="TDW26341.1"/>
    </source>
</evidence>
<dbReference type="InterPro" id="IPR011257">
    <property type="entry name" value="DNA_glycosylase"/>
</dbReference>
<dbReference type="InterPro" id="IPR004035">
    <property type="entry name" value="Endouclease-III_FeS-bd_BS"/>
</dbReference>
<evidence type="ECO:0000256" key="9">
    <source>
        <dbReference type="ARBA" id="ARBA00023204"/>
    </source>
</evidence>
<dbReference type="GO" id="GO:0003677">
    <property type="term" value="F:DNA binding"/>
    <property type="evidence" value="ECO:0007669"/>
    <property type="project" value="UniProtKB-UniRule"/>
</dbReference>
<dbReference type="FunFam" id="1.10.1670.10:FF:000001">
    <property type="entry name" value="Endonuclease III"/>
    <property type="match status" value="1"/>
</dbReference>
<sequence length="217" mass="24842">MDVSFILSKLQQMFPDAHCELNYTSDYELLIAIILSAQTTDKAVNKVTPALFHHFPTPRALADGDLKRIEKDIARLGLYHAKAKNIKACAKVLADVYDGNVPSSFKKLTELPGVGRKTASVMQTEYFDIPAMPVDTHVERISKRLGFAKFGDSVETVERKLKRKIPRSEWNMAHQLFIFFGRYFCMARNPKCEECPFLSICKKDKFEAYKRKEKAKQ</sequence>
<evidence type="ECO:0000256" key="7">
    <source>
        <dbReference type="ARBA" id="ARBA00023014"/>
    </source>
</evidence>
<name>A0A4R8A9G1_9FIRM</name>
<dbReference type="CDD" id="cd00056">
    <property type="entry name" value="ENDO3c"/>
    <property type="match status" value="1"/>
</dbReference>
<keyword evidence="14" id="KW-0255">Endonuclease</keyword>
<comment type="cofactor">
    <cofactor evidence="12">
        <name>[4Fe-4S] cluster</name>
        <dbReference type="ChEBI" id="CHEBI:49883"/>
    </cofactor>
    <text evidence="12">Binds 1 [4Fe-4S] cluster.</text>
</comment>
<dbReference type="RefSeq" id="WP_134167286.1">
    <property type="nucleotide sequence ID" value="NZ_SODD01000001.1"/>
</dbReference>
<evidence type="ECO:0000256" key="6">
    <source>
        <dbReference type="ARBA" id="ARBA00023004"/>
    </source>
</evidence>
<dbReference type="HAMAP" id="MF_00942">
    <property type="entry name" value="Nth"/>
    <property type="match status" value="1"/>
</dbReference>
<comment type="similarity">
    <text evidence="1 12">Belongs to the Nth/MutY family.</text>
</comment>
<keyword evidence="6 12" id="KW-0408">Iron</keyword>
<keyword evidence="2 12" id="KW-0004">4Fe-4S</keyword>
<dbReference type="EC" id="4.2.99.18" evidence="12"/>
<evidence type="ECO:0000256" key="1">
    <source>
        <dbReference type="ARBA" id="ARBA00008343"/>
    </source>
</evidence>
<dbReference type="AlphaFoldDB" id="A0A4R8A9G1"/>
<dbReference type="EMBL" id="SODD01000001">
    <property type="protein sequence ID" value="TDW26341.1"/>
    <property type="molecule type" value="Genomic_DNA"/>
</dbReference>
<dbReference type="Pfam" id="PF00730">
    <property type="entry name" value="HhH-GPD"/>
    <property type="match status" value="1"/>
</dbReference>
<evidence type="ECO:0000256" key="11">
    <source>
        <dbReference type="ARBA" id="ARBA00023295"/>
    </source>
</evidence>
<dbReference type="InterPro" id="IPR003265">
    <property type="entry name" value="HhH-GPD_domain"/>
</dbReference>
<organism evidence="14 15">
    <name type="scientific">Breznakia blatticola</name>
    <dbReference type="NCBI Taxonomy" id="1754012"/>
    <lineage>
        <taxon>Bacteria</taxon>
        <taxon>Bacillati</taxon>
        <taxon>Bacillota</taxon>
        <taxon>Erysipelotrichia</taxon>
        <taxon>Erysipelotrichales</taxon>
        <taxon>Erysipelotrichaceae</taxon>
        <taxon>Breznakia</taxon>
    </lineage>
</organism>
<keyword evidence="14" id="KW-0540">Nuclease</keyword>
<feature type="binding site" evidence="12">
    <location>
        <position position="192"/>
    </location>
    <ligand>
        <name>[4Fe-4S] cluster</name>
        <dbReference type="ChEBI" id="CHEBI:49883"/>
    </ligand>
</feature>
<dbReference type="PIRSF" id="PIRSF001435">
    <property type="entry name" value="Nth"/>
    <property type="match status" value="1"/>
</dbReference>
<dbReference type="InterPro" id="IPR005759">
    <property type="entry name" value="Nth"/>
</dbReference>
<evidence type="ECO:0000256" key="10">
    <source>
        <dbReference type="ARBA" id="ARBA00023239"/>
    </source>
</evidence>
<comment type="function">
    <text evidence="12">DNA repair enzyme that has both DNA N-glycosylase activity and AP-lyase activity. The DNA N-glycosylase activity releases various damaged pyrimidines from DNA by cleaving the N-glycosidic bond, leaving an AP (apurinic/apyrimidinic) site. The AP-lyase activity cleaves the phosphodiester bond 3' to the AP site by a beta-elimination, leaving a 3'-terminal unsaturated sugar and a product with a terminal 5'-phosphate.</text>
</comment>
<reference evidence="14 15" key="1">
    <citation type="submission" date="2019-03" db="EMBL/GenBank/DDBJ databases">
        <title>Genomic Encyclopedia of Type Strains, Phase IV (KMG-IV): sequencing the most valuable type-strain genomes for metagenomic binning, comparative biology and taxonomic classification.</title>
        <authorList>
            <person name="Goeker M."/>
        </authorList>
    </citation>
    <scope>NUCLEOTIDE SEQUENCE [LARGE SCALE GENOMIC DNA]</scope>
    <source>
        <strain evidence="14 15">DSM 28867</strain>
    </source>
</reference>
<dbReference type="GO" id="GO:0046872">
    <property type="term" value="F:metal ion binding"/>
    <property type="evidence" value="ECO:0007669"/>
    <property type="project" value="UniProtKB-KW"/>
</dbReference>
<keyword evidence="3 12" id="KW-0479">Metal-binding</keyword>
<dbReference type="FunFam" id="1.10.340.30:FF:000001">
    <property type="entry name" value="Endonuclease III"/>
    <property type="match status" value="1"/>
</dbReference>
<feature type="binding site" evidence="12">
    <location>
        <position position="195"/>
    </location>
    <ligand>
        <name>[4Fe-4S] cluster</name>
        <dbReference type="ChEBI" id="CHEBI:49883"/>
    </ligand>
</feature>
<dbReference type="NCBIfam" id="TIGR01083">
    <property type="entry name" value="nth"/>
    <property type="match status" value="1"/>
</dbReference>
<dbReference type="Gene3D" id="1.10.340.30">
    <property type="entry name" value="Hypothetical protein, domain 2"/>
    <property type="match status" value="1"/>
</dbReference>
<dbReference type="Gene3D" id="1.10.1670.10">
    <property type="entry name" value="Helix-hairpin-Helix base-excision DNA repair enzymes (C-terminal)"/>
    <property type="match status" value="1"/>
</dbReference>
<dbReference type="Pfam" id="PF10576">
    <property type="entry name" value="EndIII_4Fe-2S"/>
    <property type="match status" value="1"/>
</dbReference>
<comment type="catalytic activity">
    <reaction evidence="12">
        <text>2'-deoxyribonucleotide-(2'-deoxyribose 5'-phosphate)-2'-deoxyribonucleotide-DNA = a 3'-end 2'-deoxyribonucleotide-(2,3-dehydro-2,3-deoxyribose 5'-phosphate)-DNA + a 5'-end 5'-phospho-2'-deoxyribonucleoside-DNA + H(+)</text>
        <dbReference type="Rhea" id="RHEA:66592"/>
        <dbReference type="Rhea" id="RHEA-COMP:13180"/>
        <dbReference type="Rhea" id="RHEA-COMP:16897"/>
        <dbReference type="Rhea" id="RHEA-COMP:17067"/>
        <dbReference type="ChEBI" id="CHEBI:15378"/>
        <dbReference type="ChEBI" id="CHEBI:136412"/>
        <dbReference type="ChEBI" id="CHEBI:157695"/>
        <dbReference type="ChEBI" id="CHEBI:167181"/>
        <dbReference type="EC" id="4.2.99.18"/>
    </reaction>
</comment>
<evidence type="ECO:0000256" key="2">
    <source>
        <dbReference type="ARBA" id="ARBA00022485"/>
    </source>
</evidence>
<keyword evidence="9 12" id="KW-0234">DNA repair</keyword>
<dbReference type="InterPro" id="IPR003651">
    <property type="entry name" value="Endonuclease3_FeS-loop_motif"/>
</dbReference>
<dbReference type="SMART" id="SM00478">
    <property type="entry name" value="ENDO3c"/>
    <property type="match status" value="1"/>
</dbReference>
<feature type="domain" description="HhH-GPD" evidence="13">
    <location>
        <begin position="35"/>
        <end position="183"/>
    </location>
</feature>
<dbReference type="SUPFAM" id="SSF48150">
    <property type="entry name" value="DNA-glycosylase"/>
    <property type="match status" value="1"/>
</dbReference>
<keyword evidence="8 12" id="KW-0238">DNA-binding</keyword>
<dbReference type="InterPro" id="IPR023170">
    <property type="entry name" value="HhH_base_excis_C"/>
</dbReference>
<feature type="binding site" evidence="12">
    <location>
        <position position="201"/>
    </location>
    <ligand>
        <name>[4Fe-4S] cluster</name>
        <dbReference type="ChEBI" id="CHEBI:49883"/>
    </ligand>
</feature>